<dbReference type="SMART" id="SM00451">
    <property type="entry name" value="ZnF_U1"/>
    <property type="match status" value="1"/>
</dbReference>
<keyword evidence="2" id="KW-0479">Metal-binding</keyword>
<dbReference type="EMBL" id="BPVZ01000035">
    <property type="protein sequence ID" value="GKV11985.1"/>
    <property type="molecule type" value="Genomic_DNA"/>
</dbReference>
<dbReference type="Proteomes" id="UP001054252">
    <property type="component" value="Unassembled WGS sequence"/>
</dbReference>
<dbReference type="InterPro" id="IPR014898">
    <property type="entry name" value="Znf_C2H2_LYAR"/>
</dbReference>
<dbReference type="Pfam" id="PF25879">
    <property type="entry name" value="WHD_LYAR"/>
    <property type="match status" value="1"/>
</dbReference>
<dbReference type="InterPro" id="IPR003604">
    <property type="entry name" value="Matrin/U1-like-C_Znf_C2H2"/>
</dbReference>
<dbReference type="GO" id="GO:0003677">
    <property type="term" value="F:DNA binding"/>
    <property type="evidence" value="ECO:0007669"/>
    <property type="project" value="InterPro"/>
</dbReference>
<proteinExistence type="predicted"/>
<dbReference type="Pfam" id="PF12874">
    <property type="entry name" value="zf-met"/>
    <property type="match status" value="1"/>
</dbReference>
<feature type="compositionally biased region" description="Basic and acidic residues" evidence="8">
    <location>
        <begin position="194"/>
        <end position="205"/>
    </location>
</feature>
<feature type="compositionally biased region" description="Basic and acidic residues" evidence="8">
    <location>
        <begin position="219"/>
        <end position="228"/>
    </location>
</feature>
<feature type="compositionally biased region" description="Basic and acidic residues" evidence="8">
    <location>
        <begin position="239"/>
        <end position="259"/>
    </location>
</feature>
<keyword evidence="5" id="KW-0862">Zinc</keyword>
<evidence type="ECO:0000313" key="11">
    <source>
        <dbReference type="Proteomes" id="UP001054252"/>
    </source>
</evidence>
<protein>
    <recommendedName>
        <fullName evidence="9">U1-type domain-containing protein</fullName>
    </recommendedName>
</protein>
<dbReference type="PANTHER" id="PTHR13100:SF10">
    <property type="entry name" value="CELL GROWTH-REGULATING NUCLEOLAR PROTEIN"/>
    <property type="match status" value="1"/>
</dbReference>
<feature type="compositionally biased region" description="Basic residues" evidence="8">
    <location>
        <begin position="229"/>
        <end position="238"/>
    </location>
</feature>
<keyword evidence="4 7" id="KW-0863">Zinc-finger</keyword>
<feature type="domain" description="U1-type" evidence="9">
    <location>
        <begin position="92"/>
        <end position="126"/>
    </location>
</feature>
<gene>
    <name evidence="10" type="ORF">SLEP1_g23191</name>
</gene>
<dbReference type="Gene3D" id="3.30.1490.490">
    <property type="match status" value="1"/>
</dbReference>
<evidence type="ECO:0000256" key="7">
    <source>
        <dbReference type="PROSITE-ProRule" id="PRU01145"/>
    </source>
</evidence>
<name>A0AAV5JMJ6_9ROSI</name>
<feature type="compositionally biased region" description="Polar residues" evidence="8">
    <location>
        <begin position="141"/>
        <end position="160"/>
    </location>
</feature>
<feature type="region of interest" description="Disordered" evidence="8">
    <location>
        <begin position="58"/>
        <end position="86"/>
    </location>
</feature>
<evidence type="ECO:0000256" key="2">
    <source>
        <dbReference type="ARBA" id="ARBA00022723"/>
    </source>
</evidence>
<dbReference type="InterPro" id="IPR039999">
    <property type="entry name" value="LYAR"/>
</dbReference>
<dbReference type="PANTHER" id="PTHR13100">
    <property type="entry name" value="CELL GROWTH-REGULATING NUCLEOLAR PROTEIN LYAR"/>
    <property type="match status" value="1"/>
</dbReference>
<comment type="caution">
    <text evidence="10">The sequence shown here is derived from an EMBL/GenBank/DDBJ whole genome shotgun (WGS) entry which is preliminary data.</text>
</comment>
<dbReference type="GO" id="GO:0005730">
    <property type="term" value="C:nucleolus"/>
    <property type="evidence" value="ECO:0007669"/>
    <property type="project" value="TreeGrafter"/>
</dbReference>
<evidence type="ECO:0000256" key="5">
    <source>
        <dbReference type="ARBA" id="ARBA00022833"/>
    </source>
</evidence>
<organism evidence="10 11">
    <name type="scientific">Rubroshorea leprosula</name>
    <dbReference type="NCBI Taxonomy" id="152421"/>
    <lineage>
        <taxon>Eukaryota</taxon>
        <taxon>Viridiplantae</taxon>
        <taxon>Streptophyta</taxon>
        <taxon>Embryophyta</taxon>
        <taxon>Tracheophyta</taxon>
        <taxon>Spermatophyta</taxon>
        <taxon>Magnoliopsida</taxon>
        <taxon>eudicotyledons</taxon>
        <taxon>Gunneridae</taxon>
        <taxon>Pentapetalae</taxon>
        <taxon>rosids</taxon>
        <taxon>malvids</taxon>
        <taxon>Malvales</taxon>
        <taxon>Dipterocarpaceae</taxon>
        <taxon>Rubroshorea</taxon>
    </lineage>
</organism>
<evidence type="ECO:0000256" key="8">
    <source>
        <dbReference type="SAM" id="MobiDB-lite"/>
    </source>
</evidence>
<keyword evidence="6" id="KW-0539">Nucleus</keyword>
<evidence type="ECO:0000256" key="1">
    <source>
        <dbReference type="ARBA" id="ARBA00004123"/>
    </source>
</evidence>
<dbReference type="AlphaFoldDB" id="A0AAV5JMJ6"/>
<comment type="subcellular location">
    <subcellularLocation>
        <location evidence="1">Nucleus</location>
    </subcellularLocation>
</comment>
<reference evidence="10 11" key="1">
    <citation type="journal article" date="2021" name="Commun. Biol.">
        <title>The genome of Shorea leprosula (Dipterocarpaceae) highlights the ecological relevance of drought in aseasonal tropical rainforests.</title>
        <authorList>
            <person name="Ng K.K.S."/>
            <person name="Kobayashi M.J."/>
            <person name="Fawcett J.A."/>
            <person name="Hatakeyama M."/>
            <person name="Paape T."/>
            <person name="Ng C.H."/>
            <person name="Ang C.C."/>
            <person name="Tnah L.H."/>
            <person name="Lee C.T."/>
            <person name="Nishiyama T."/>
            <person name="Sese J."/>
            <person name="O'Brien M.J."/>
            <person name="Copetti D."/>
            <person name="Mohd Noor M.I."/>
            <person name="Ong R.C."/>
            <person name="Putra M."/>
            <person name="Sireger I.Z."/>
            <person name="Indrioko S."/>
            <person name="Kosugi Y."/>
            <person name="Izuno A."/>
            <person name="Isagi Y."/>
            <person name="Lee S.L."/>
            <person name="Shimizu K.K."/>
        </authorList>
    </citation>
    <scope>NUCLEOTIDE SEQUENCE [LARGE SCALE GENOMIC DNA]</scope>
    <source>
        <strain evidence="10">214</strain>
    </source>
</reference>
<evidence type="ECO:0000256" key="6">
    <source>
        <dbReference type="ARBA" id="ARBA00023242"/>
    </source>
</evidence>
<dbReference type="FunFam" id="3.30.160.60:FF:001583">
    <property type="entry name" value="UBP1-associated proteins 1C"/>
    <property type="match status" value="1"/>
</dbReference>
<evidence type="ECO:0000256" key="3">
    <source>
        <dbReference type="ARBA" id="ARBA00022737"/>
    </source>
</evidence>
<keyword evidence="3" id="KW-0677">Repeat</keyword>
<dbReference type="PROSITE" id="PS51804">
    <property type="entry name" value="ZF_C2HC_LYAR"/>
    <property type="match status" value="2"/>
</dbReference>
<keyword evidence="11" id="KW-1185">Reference proteome</keyword>
<feature type="compositionally biased region" description="Basic and acidic residues" evidence="8">
    <location>
        <begin position="161"/>
        <end position="171"/>
    </location>
</feature>
<dbReference type="GO" id="GO:0008270">
    <property type="term" value="F:zinc ion binding"/>
    <property type="evidence" value="ECO:0007669"/>
    <property type="project" value="UniProtKB-KW"/>
</dbReference>
<sequence length="332" mass="37153">MVWFQCEDCGENLKKPKLPNHFRICSAFKFSCIDCGVTFGQESVQGHTQCITEAEKYGPKGQAKAPNGSNTKPNKETKQQPDIDINVGLSERPPWFCSLCNTKATSKQTLLLHAEGKKHKAKARAFHANQNPKQTEESAHDNNVPTEKTQNGELVENNSLEDPKLRNHSKGDPVNINSEAANGNLQLKKKRKHESPDKDTNKNAGDDTSGETGNGEVIHLQREKAKVRESKRKLKKAKHDVQKENKAESGSNKDVKDTKAKLKWKKLITSALKSSPDGVLKIRKLRKLVLKALQESGLEEDEAQINDILERKITSSSRFVIDDKYVRLVAKD</sequence>
<dbReference type="Gene3D" id="3.30.160.60">
    <property type="entry name" value="Classic Zinc Finger"/>
    <property type="match status" value="1"/>
</dbReference>
<accession>A0AAV5JMJ6</accession>
<evidence type="ECO:0000256" key="4">
    <source>
        <dbReference type="ARBA" id="ARBA00022771"/>
    </source>
</evidence>
<dbReference type="GO" id="GO:0000122">
    <property type="term" value="P:negative regulation of transcription by RNA polymerase II"/>
    <property type="evidence" value="ECO:0007669"/>
    <property type="project" value="TreeGrafter"/>
</dbReference>
<dbReference type="FunFam" id="3.30.1490.490:FF:000001">
    <property type="entry name" value="cell growth-regulating nucleolar protein-like"/>
    <property type="match status" value="1"/>
</dbReference>
<dbReference type="InterPro" id="IPR058719">
    <property type="entry name" value="WHD_LYAR"/>
</dbReference>
<dbReference type="InterPro" id="IPR036236">
    <property type="entry name" value="Znf_C2H2_sf"/>
</dbReference>
<feature type="compositionally biased region" description="Polar residues" evidence="8">
    <location>
        <begin position="175"/>
        <end position="185"/>
    </location>
</feature>
<dbReference type="SUPFAM" id="SSF57667">
    <property type="entry name" value="beta-beta-alpha zinc fingers"/>
    <property type="match status" value="3"/>
</dbReference>
<evidence type="ECO:0000313" key="10">
    <source>
        <dbReference type="EMBL" id="GKV11985.1"/>
    </source>
</evidence>
<dbReference type="Pfam" id="PF08790">
    <property type="entry name" value="zf-LYAR"/>
    <property type="match status" value="1"/>
</dbReference>
<dbReference type="GO" id="GO:0006364">
    <property type="term" value="P:rRNA processing"/>
    <property type="evidence" value="ECO:0007669"/>
    <property type="project" value="TreeGrafter"/>
</dbReference>
<evidence type="ECO:0000259" key="9">
    <source>
        <dbReference type="SMART" id="SM00451"/>
    </source>
</evidence>
<dbReference type="InterPro" id="IPR013087">
    <property type="entry name" value="Znf_C2H2_type"/>
</dbReference>
<feature type="region of interest" description="Disordered" evidence="8">
    <location>
        <begin position="129"/>
        <end position="259"/>
    </location>
</feature>